<comment type="caution">
    <text evidence="1">The sequence shown here is derived from an EMBL/GenBank/DDBJ whole genome shotgun (WGS) entry which is preliminary data.</text>
</comment>
<dbReference type="EMBL" id="BAAFSG010000001">
    <property type="protein sequence ID" value="GAB1252920.1"/>
    <property type="molecule type" value="Genomic_DNA"/>
</dbReference>
<evidence type="ECO:0000313" key="2">
    <source>
        <dbReference type="Proteomes" id="UP001628192"/>
    </source>
</evidence>
<gene>
    <name evidence="1" type="ORF">Defa_04070</name>
</gene>
<sequence>MLPFLYWGRLRGAHKGACQGLSPKHILWIFNCRAVTRAARGMPRELFRFALRSAVSEAGLGTGQRDSKNTLGRFVP</sequence>
<accession>A0ABQ0E5C0</accession>
<organism evidence="1 2">
    <name type="scientific">Desulfovibrio falkowii</name>
    <dbReference type="NCBI Taxonomy" id="3136602"/>
    <lineage>
        <taxon>Bacteria</taxon>
        <taxon>Pseudomonadati</taxon>
        <taxon>Thermodesulfobacteriota</taxon>
        <taxon>Desulfovibrionia</taxon>
        <taxon>Desulfovibrionales</taxon>
        <taxon>Desulfovibrionaceae</taxon>
        <taxon>Desulfovibrio</taxon>
    </lineage>
</organism>
<name>A0ABQ0E5C0_9BACT</name>
<proteinExistence type="predicted"/>
<keyword evidence="2" id="KW-1185">Reference proteome</keyword>
<reference evidence="1 2" key="1">
    <citation type="journal article" date="2025" name="Int. J. Syst. Evol. Microbiol.">
        <title>Desulfovibrio falkowii sp. nov., Porphyromonas miyakawae sp. nov., Mediterraneibacter flintii sp. nov. and Owariibacterium komagatae gen. nov., sp. nov., isolated from human faeces.</title>
        <authorList>
            <person name="Hamaguchi T."/>
            <person name="Ohara M."/>
            <person name="Hisatomi A."/>
            <person name="Sekiguchi K."/>
            <person name="Takeda J.I."/>
            <person name="Ueyama J."/>
            <person name="Ito M."/>
            <person name="Nishiwaki H."/>
            <person name="Ogi T."/>
            <person name="Hirayama M."/>
            <person name="Ohkuma M."/>
            <person name="Sakamoto M."/>
            <person name="Ohno K."/>
        </authorList>
    </citation>
    <scope>NUCLEOTIDE SEQUENCE [LARGE SCALE GENOMIC DNA]</scope>
    <source>
        <strain evidence="1 2">13CB8C</strain>
    </source>
</reference>
<evidence type="ECO:0000313" key="1">
    <source>
        <dbReference type="EMBL" id="GAB1252920.1"/>
    </source>
</evidence>
<protein>
    <submittedName>
        <fullName evidence="1">Uncharacterized protein</fullName>
    </submittedName>
</protein>
<dbReference type="Proteomes" id="UP001628192">
    <property type="component" value="Unassembled WGS sequence"/>
</dbReference>